<comment type="caution">
    <text evidence="10">The sequence shown here is derived from an EMBL/GenBank/DDBJ whole genome shotgun (WGS) entry which is preliminary data.</text>
</comment>
<comment type="similarity">
    <text evidence="2">Belongs to the sphingosine N-acyltransferase family.</text>
</comment>
<reference evidence="10 11" key="1">
    <citation type="journal article" date="2015" name="Genome Announc.">
        <title>Genome sequence and annotation of Trichoderma parareesei, the ancestor of the cellulase producer Trichoderma reesei.</title>
        <authorList>
            <person name="Yang D."/>
            <person name="Pomraning K."/>
            <person name="Kopchinskiy A."/>
            <person name="Karimi Aghcheh R."/>
            <person name="Atanasova L."/>
            <person name="Chenthamara K."/>
            <person name="Baker S.E."/>
            <person name="Zhang R."/>
            <person name="Shen Q."/>
            <person name="Freitag M."/>
            <person name="Kubicek C.P."/>
            <person name="Druzhinina I.S."/>
        </authorList>
    </citation>
    <scope>NUCLEOTIDE SEQUENCE [LARGE SCALE GENOMIC DNA]</scope>
    <source>
        <strain evidence="10 11">CBS 125925</strain>
    </source>
</reference>
<feature type="transmembrane region" description="Helical" evidence="8">
    <location>
        <begin position="231"/>
        <end position="249"/>
    </location>
</feature>
<dbReference type="GO" id="GO:0046513">
    <property type="term" value="P:ceramide biosynthetic process"/>
    <property type="evidence" value="ECO:0007669"/>
    <property type="project" value="InterPro"/>
</dbReference>
<evidence type="ECO:0000256" key="2">
    <source>
        <dbReference type="ARBA" id="ARBA00009808"/>
    </source>
</evidence>
<feature type="transmembrane region" description="Helical" evidence="8">
    <location>
        <begin position="362"/>
        <end position="381"/>
    </location>
</feature>
<evidence type="ECO:0000256" key="7">
    <source>
        <dbReference type="SAM" id="MobiDB-lite"/>
    </source>
</evidence>
<feature type="domain" description="TLC" evidence="9">
    <location>
        <begin position="149"/>
        <end position="389"/>
    </location>
</feature>
<organism evidence="10 11">
    <name type="scientific">Trichoderma parareesei</name>
    <name type="common">Filamentous fungus</name>
    <dbReference type="NCBI Taxonomy" id="858221"/>
    <lineage>
        <taxon>Eukaryota</taxon>
        <taxon>Fungi</taxon>
        <taxon>Dikarya</taxon>
        <taxon>Ascomycota</taxon>
        <taxon>Pezizomycotina</taxon>
        <taxon>Sordariomycetes</taxon>
        <taxon>Hypocreomycetidae</taxon>
        <taxon>Hypocreales</taxon>
        <taxon>Hypocreaceae</taxon>
        <taxon>Trichoderma</taxon>
    </lineage>
</organism>
<keyword evidence="11" id="KW-1185">Reference proteome</keyword>
<accession>A0A2H2YY98</accession>
<keyword evidence="5 6" id="KW-0472">Membrane</keyword>
<comment type="subcellular location">
    <subcellularLocation>
        <location evidence="1">Membrane</location>
        <topology evidence="1">Multi-pass membrane protein</topology>
    </subcellularLocation>
</comment>
<dbReference type="EMBL" id="LFMI01000198">
    <property type="protein sequence ID" value="OTA01377.1"/>
    <property type="molecule type" value="Genomic_DNA"/>
</dbReference>
<keyword evidence="3 6" id="KW-0812">Transmembrane</keyword>
<protein>
    <recommendedName>
        <fullName evidence="9">TLC domain-containing protein</fullName>
    </recommendedName>
</protein>
<evidence type="ECO:0000256" key="3">
    <source>
        <dbReference type="ARBA" id="ARBA00022692"/>
    </source>
</evidence>
<dbReference type="PROSITE" id="PS50922">
    <property type="entry name" value="TLC"/>
    <property type="match status" value="1"/>
</dbReference>
<evidence type="ECO:0000313" key="10">
    <source>
        <dbReference type="EMBL" id="OTA01377.1"/>
    </source>
</evidence>
<feature type="transmembrane region" description="Helical" evidence="8">
    <location>
        <begin position="285"/>
        <end position="309"/>
    </location>
</feature>
<dbReference type="SMART" id="SM00724">
    <property type="entry name" value="TLC"/>
    <property type="match status" value="1"/>
</dbReference>
<dbReference type="OrthoDB" id="537032at2759"/>
<dbReference type="Proteomes" id="UP000219286">
    <property type="component" value="Unassembled WGS sequence"/>
</dbReference>
<dbReference type="AlphaFoldDB" id="A0A2H2YY98"/>
<evidence type="ECO:0000259" key="9">
    <source>
        <dbReference type="PROSITE" id="PS50922"/>
    </source>
</evidence>
<keyword evidence="4 8" id="KW-1133">Transmembrane helix</keyword>
<feature type="transmembrane region" description="Helical" evidence="8">
    <location>
        <begin position="161"/>
        <end position="182"/>
    </location>
</feature>
<dbReference type="PANTHER" id="PTHR12560">
    <property type="entry name" value="LONGEVITY ASSURANCE FACTOR 1 LAG1"/>
    <property type="match status" value="1"/>
</dbReference>
<evidence type="ECO:0000313" key="11">
    <source>
        <dbReference type="Proteomes" id="UP000219286"/>
    </source>
</evidence>
<feature type="region of interest" description="Disordered" evidence="7">
    <location>
        <begin position="394"/>
        <end position="419"/>
    </location>
</feature>
<dbReference type="InterPro" id="IPR006634">
    <property type="entry name" value="TLC-dom"/>
</dbReference>
<feature type="transmembrane region" description="Helical" evidence="8">
    <location>
        <begin position="116"/>
        <end position="140"/>
    </location>
</feature>
<evidence type="ECO:0000256" key="8">
    <source>
        <dbReference type="SAM" id="Phobius"/>
    </source>
</evidence>
<dbReference type="InterPro" id="IPR016439">
    <property type="entry name" value="Lag1/Lac1-like"/>
</dbReference>
<gene>
    <name evidence="10" type="ORF">A9Z42_0016940</name>
</gene>
<dbReference type="GO" id="GO:0050291">
    <property type="term" value="F:sphingosine N-acyltransferase activity"/>
    <property type="evidence" value="ECO:0007669"/>
    <property type="project" value="InterPro"/>
</dbReference>
<dbReference type="Pfam" id="PF03798">
    <property type="entry name" value="TRAM_LAG1_CLN8"/>
    <property type="match status" value="1"/>
</dbReference>
<evidence type="ECO:0000256" key="1">
    <source>
        <dbReference type="ARBA" id="ARBA00004141"/>
    </source>
</evidence>
<evidence type="ECO:0000256" key="6">
    <source>
        <dbReference type="PROSITE-ProRule" id="PRU00205"/>
    </source>
</evidence>
<evidence type="ECO:0000256" key="4">
    <source>
        <dbReference type="ARBA" id="ARBA00022989"/>
    </source>
</evidence>
<proteinExistence type="inferred from homology"/>
<evidence type="ECO:0000256" key="5">
    <source>
        <dbReference type="ARBA" id="ARBA00023136"/>
    </source>
</evidence>
<dbReference type="GO" id="GO:0016020">
    <property type="term" value="C:membrane"/>
    <property type="evidence" value="ECO:0007669"/>
    <property type="project" value="UniProtKB-SubCell"/>
</dbReference>
<feature type="compositionally biased region" description="Acidic residues" evidence="7">
    <location>
        <begin position="397"/>
        <end position="412"/>
    </location>
</feature>
<dbReference type="PANTHER" id="PTHR12560:SF0">
    <property type="entry name" value="LD18904P"/>
    <property type="match status" value="1"/>
</dbReference>
<feature type="transmembrane region" description="Helical" evidence="8">
    <location>
        <begin position="61"/>
        <end position="84"/>
    </location>
</feature>
<name>A0A2H2YY98_TRIPA</name>
<sequence length="499" mass="57372">MGDMCSEDAVGYSNDTKDVLDMEYDPKAVNQPIEMPTDDSVEAIIKRYSCRPMLCRSVKQLLVDFQSPIAFNLVALLFLTHLMMPRSRVYTRPYFKLSHYNPDTGLYAIGRFDFHFVLFFIVFFTGIRHAVMAFVLSPLAKRCGIEKRRDRERFAEQTWNIIHYSFFWPFGIYIWYNSPYYLNMAELWTDWPSREVTGTVKFYFLTQWAFWIQQLLVSLIEKQRKDHWMMLVHHLVTIALVAASYSYHFTRVGNVTMIIMDVVDIVFPLAKCARYLGYSRVCDCLFGLFVAVWLATRHVFFSMVLYSIYFDARSILPRACYSGSMSNLQGPLPQPEGWFWMLEPFSQPQGIVCVNSGIVNGFFAYLAILEGLMLIWGYSILQVALRVLRGHNADDVRSEDEEEEEEEEEEGDDLPRELEGLNPADYEHFDVWGNTIYEPKASTPSAEDKVLLYEPDSAEGGAVKAWDCGGRLSLVRGGISSGLSLAGQSEHKELLSRVG</sequence>